<keyword evidence="9" id="KW-1185">Reference proteome</keyword>
<evidence type="ECO:0000313" key="9">
    <source>
        <dbReference type="Proteomes" id="UP001176883"/>
    </source>
</evidence>
<evidence type="ECO:0000256" key="5">
    <source>
        <dbReference type="ARBA" id="ARBA00023237"/>
    </source>
</evidence>
<dbReference type="SUPFAM" id="SSF48452">
    <property type="entry name" value="TPR-like"/>
    <property type="match status" value="1"/>
</dbReference>
<proteinExistence type="inferred from homology"/>
<evidence type="ECO:0000256" key="3">
    <source>
        <dbReference type="ARBA" id="ARBA00022729"/>
    </source>
</evidence>
<keyword evidence="4" id="KW-0472">Membrane</keyword>
<feature type="domain" description="RagB/SusD" evidence="6">
    <location>
        <begin position="276"/>
        <end position="508"/>
    </location>
</feature>
<dbReference type="RefSeq" id="WP_303276445.1">
    <property type="nucleotide sequence ID" value="NZ_JAUOEK010000050.1"/>
</dbReference>
<sequence>MKLIIKIYVLLMLITTASCDDNIELVPINSVDADSFYTSVENLNAGLYGIYDALQLEGMYGEQVLLDGLSDNCIVDDTFAPDFATFAAGNQVEVSRTFISLYQDPYVLIQRANLLLDNADGIQGISNSDLELIKAEAKGLRALAYMRLVYLFGDVPFTTTSIGRDESLQIDRTNRDTIIDFILAEFADVATVLGATSSDGRLTSQAILGLHAKVMLYEARFGNKTWSEALSAINASIAAANSGGHTLVDTDTPENDYKSLFTENGESNSEYIFSVKYNSIDLSNSYQERYSWQAGVLLMYVHQNFADTFDYADGSDYNPADNTFVGRDPRLSVNVMHEGLTFDGLTYNGTDVGGFVGANSPGTATNLFLYKFISTDFSSTFNLGTLDVPVLRYADLLLMQAEALNETNADGHAPLNLVRDRAGLPALVGLSQGDLRNEIIHERRVELAFEGQRWFDLATLGIADVINDIVEEAEFVDRGFTPNRNELLPIPQIELEANPNLLPQNPGYN</sequence>
<dbReference type="Pfam" id="PF14322">
    <property type="entry name" value="SusD-like_3"/>
    <property type="match status" value="1"/>
</dbReference>
<comment type="similarity">
    <text evidence="2">Belongs to the SusD family.</text>
</comment>
<dbReference type="InterPro" id="IPR033985">
    <property type="entry name" value="SusD-like_N"/>
</dbReference>
<evidence type="ECO:0000256" key="4">
    <source>
        <dbReference type="ARBA" id="ARBA00023136"/>
    </source>
</evidence>
<dbReference type="PROSITE" id="PS51257">
    <property type="entry name" value="PROKAR_LIPOPROTEIN"/>
    <property type="match status" value="1"/>
</dbReference>
<protein>
    <submittedName>
        <fullName evidence="8">RagB/SusD family nutrient uptake outer membrane protein</fullName>
    </submittedName>
</protein>
<dbReference type="Proteomes" id="UP001176883">
    <property type="component" value="Unassembled WGS sequence"/>
</dbReference>
<evidence type="ECO:0000313" key="8">
    <source>
        <dbReference type="EMBL" id="MDO5968766.1"/>
    </source>
</evidence>
<keyword evidence="5" id="KW-0998">Cell outer membrane</keyword>
<name>A0ABT8W6M6_9FLAO</name>
<comment type="subcellular location">
    <subcellularLocation>
        <location evidence="1">Cell outer membrane</location>
    </subcellularLocation>
</comment>
<reference evidence="8" key="1">
    <citation type="submission" date="2023-07" db="EMBL/GenBank/DDBJ databases">
        <title>Two novel species in the genus Flavivirga.</title>
        <authorList>
            <person name="Kwon K."/>
        </authorList>
    </citation>
    <scope>NUCLEOTIDE SEQUENCE</scope>
    <source>
        <strain evidence="8">KCTC 52353</strain>
    </source>
</reference>
<dbReference type="Pfam" id="PF07980">
    <property type="entry name" value="SusD_RagB"/>
    <property type="match status" value="1"/>
</dbReference>
<gene>
    <name evidence="8" type="ORF">Q4Q35_03015</name>
</gene>
<dbReference type="InterPro" id="IPR012944">
    <property type="entry name" value="SusD_RagB_dom"/>
</dbReference>
<keyword evidence="3" id="KW-0732">Signal</keyword>
<evidence type="ECO:0000256" key="1">
    <source>
        <dbReference type="ARBA" id="ARBA00004442"/>
    </source>
</evidence>
<feature type="domain" description="SusD-like N-terminal" evidence="7">
    <location>
        <begin position="39"/>
        <end position="216"/>
    </location>
</feature>
<dbReference type="InterPro" id="IPR011990">
    <property type="entry name" value="TPR-like_helical_dom_sf"/>
</dbReference>
<evidence type="ECO:0000256" key="2">
    <source>
        <dbReference type="ARBA" id="ARBA00006275"/>
    </source>
</evidence>
<dbReference type="Gene3D" id="1.25.40.390">
    <property type="match status" value="1"/>
</dbReference>
<dbReference type="EMBL" id="JAUOEK010000050">
    <property type="protein sequence ID" value="MDO5968766.1"/>
    <property type="molecule type" value="Genomic_DNA"/>
</dbReference>
<comment type="caution">
    <text evidence="8">The sequence shown here is derived from an EMBL/GenBank/DDBJ whole genome shotgun (WGS) entry which is preliminary data.</text>
</comment>
<evidence type="ECO:0000259" key="7">
    <source>
        <dbReference type="Pfam" id="PF14322"/>
    </source>
</evidence>
<organism evidence="8 9">
    <name type="scientific">Flavivirga aquimarina</name>
    <dbReference type="NCBI Taxonomy" id="2027862"/>
    <lineage>
        <taxon>Bacteria</taxon>
        <taxon>Pseudomonadati</taxon>
        <taxon>Bacteroidota</taxon>
        <taxon>Flavobacteriia</taxon>
        <taxon>Flavobacteriales</taxon>
        <taxon>Flavobacteriaceae</taxon>
        <taxon>Flavivirga</taxon>
    </lineage>
</organism>
<accession>A0ABT8W6M6</accession>
<evidence type="ECO:0000259" key="6">
    <source>
        <dbReference type="Pfam" id="PF07980"/>
    </source>
</evidence>